<name>A0A0D3GZU7_9ORYZ</name>
<dbReference type="STRING" id="65489.A0A0D3GZU7"/>
<proteinExistence type="predicted"/>
<evidence type="ECO:0000313" key="2">
    <source>
        <dbReference type="Proteomes" id="UP000026960"/>
    </source>
</evidence>
<protein>
    <submittedName>
        <fullName evidence="1">Uncharacterized protein</fullName>
    </submittedName>
</protein>
<reference evidence="1" key="1">
    <citation type="journal article" date="2009" name="Rice">
        <title>De Novo Next Generation Sequencing of Plant Genomes.</title>
        <authorList>
            <person name="Rounsley S."/>
            <person name="Marri P.R."/>
            <person name="Yu Y."/>
            <person name="He R."/>
            <person name="Sisneros N."/>
            <person name="Goicoechea J.L."/>
            <person name="Lee S.J."/>
            <person name="Angelova A."/>
            <person name="Kudrna D."/>
            <person name="Luo M."/>
            <person name="Affourtit J."/>
            <person name="Desany B."/>
            <person name="Knight J."/>
            <person name="Niazi F."/>
            <person name="Egholm M."/>
            <person name="Wing R.A."/>
        </authorList>
    </citation>
    <scope>NUCLEOTIDE SEQUENCE [LARGE SCALE GENOMIC DNA]</scope>
    <source>
        <strain evidence="1">cv. IRGC 105608</strain>
    </source>
</reference>
<dbReference type="HOGENOM" id="CLU_2310492_0_0_1"/>
<evidence type="ECO:0000313" key="1">
    <source>
        <dbReference type="EnsemblPlants" id="OBART08G13420.2"/>
    </source>
</evidence>
<sequence>MEPLSSGRGRWIGYVAMSTDEMTWRLGRCESVRLNPCDLHPNVKVDSWFLSLYTSAIGASRADPSSAATGGVDLATSSPPVWIPSSLRSPLVRIRHPRRREGESSDLCRLSTLRSC</sequence>
<reference evidence="1" key="2">
    <citation type="submission" date="2015-03" db="UniProtKB">
        <authorList>
            <consortium name="EnsemblPlants"/>
        </authorList>
    </citation>
    <scope>IDENTIFICATION</scope>
</reference>
<dbReference type="AlphaFoldDB" id="A0A0D3GZU7"/>
<dbReference type="Gramene" id="OBART08G13420.2">
    <property type="protein sequence ID" value="OBART08G13420.2"/>
    <property type="gene ID" value="OBART08G13420"/>
</dbReference>
<dbReference type="Proteomes" id="UP000026960">
    <property type="component" value="Chromosome 8"/>
</dbReference>
<dbReference type="PaxDb" id="65489-OBART08G13420.2"/>
<keyword evidence="2" id="KW-1185">Reference proteome</keyword>
<organism evidence="1">
    <name type="scientific">Oryza barthii</name>
    <dbReference type="NCBI Taxonomy" id="65489"/>
    <lineage>
        <taxon>Eukaryota</taxon>
        <taxon>Viridiplantae</taxon>
        <taxon>Streptophyta</taxon>
        <taxon>Embryophyta</taxon>
        <taxon>Tracheophyta</taxon>
        <taxon>Spermatophyta</taxon>
        <taxon>Magnoliopsida</taxon>
        <taxon>Liliopsida</taxon>
        <taxon>Poales</taxon>
        <taxon>Poaceae</taxon>
        <taxon>BOP clade</taxon>
        <taxon>Oryzoideae</taxon>
        <taxon>Oryzeae</taxon>
        <taxon>Oryzinae</taxon>
        <taxon>Oryza</taxon>
    </lineage>
</organism>
<dbReference type="EnsemblPlants" id="OBART08G13420.2">
    <property type="protein sequence ID" value="OBART08G13420.2"/>
    <property type="gene ID" value="OBART08G13420"/>
</dbReference>
<accession>A0A0D3GZU7</accession>